<proteinExistence type="predicted"/>
<reference evidence="2" key="2">
    <citation type="submission" date="2021-04" db="EMBL/GenBank/DDBJ databases">
        <authorList>
            <person name="Gilroy R."/>
        </authorList>
    </citation>
    <scope>NUCLEOTIDE SEQUENCE</scope>
    <source>
        <strain evidence="2">ChiHecec3B27-8219</strain>
    </source>
</reference>
<dbReference type="AlphaFoldDB" id="A0A9D2FY97"/>
<feature type="transmembrane region" description="Helical" evidence="1">
    <location>
        <begin position="74"/>
        <end position="96"/>
    </location>
</feature>
<keyword evidence="1" id="KW-0812">Transmembrane</keyword>
<evidence type="ECO:0000313" key="2">
    <source>
        <dbReference type="EMBL" id="HIZ69198.1"/>
    </source>
</evidence>
<comment type="caution">
    <text evidence="2">The sequence shown here is derived from an EMBL/GenBank/DDBJ whole genome shotgun (WGS) entry which is preliminary data.</text>
</comment>
<dbReference type="EMBL" id="DXBE01000038">
    <property type="protein sequence ID" value="HIZ69198.1"/>
    <property type="molecule type" value="Genomic_DNA"/>
</dbReference>
<protein>
    <submittedName>
        <fullName evidence="2">Uncharacterized protein</fullName>
    </submittedName>
</protein>
<evidence type="ECO:0000256" key="1">
    <source>
        <dbReference type="SAM" id="Phobius"/>
    </source>
</evidence>
<dbReference type="PROSITE" id="PS51257">
    <property type="entry name" value="PROKAR_LIPOPROTEIN"/>
    <property type="match status" value="1"/>
</dbReference>
<feature type="transmembrane region" description="Helical" evidence="1">
    <location>
        <begin position="35"/>
        <end position="53"/>
    </location>
</feature>
<keyword evidence="1" id="KW-0472">Membrane</keyword>
<sequence>MKELSKTQFAIFAMGGILMAVGAGCMALGFMVPKLVGVTSWLFLLGTALFSVAQATQVYEGNNLTIRRLKNIQYFADLCFILSGISMVDTVHGLFIDLFDNRVAYLTYVYNKWVVFLLIAAILELYTVHRISNELKKQD</sequence>
<gene>
    <name evidence="2" type="ORF">H9966_04825</name>
</gene>
<organism evidence="2 3">
    <name type="scientific">Candidatus Prevotella avicola</name>
    <dbReference type="NCBI Taxonomy" id="2838738"/>
    <lineage>
        <taxon>Bacteria</taxon>
        <taxon>Pseudomonadati</taxon>
        <taxon>Bacteroidota</taxon>
        <taxon>Bacteroidia</taxon>
        <taxon>Bacteroidales</taxon>
        <taxon>Prevotellaceae</taxon>
        <taxon>Prevotella</taxon>
    </lineage>
</organism>
<accession>A0A9D2FY97</accession>
<feature type="transmembrane region" description="Helical" evidence="1">
    <location>
        <begin position="9"/>
        <end position="29"/>
    </location>
</feature>
<name>A0A9D2FY97_9BACT</name>
<feature type="transmembrane region" description="Helical" evidence="1">
    <location>
        <begin position="108"/>
        <end position="128"/>
    </location>
</feature>
<evidence type="ECO:0000313" key="3">
    <source>
        <dbReference type="Proteomes" id="UP000824055"/>
    </source>
</evidence>
<reference evidence="2" key="1">
    <citation type="journal article" date="2021" name="PeerJ">
        <title>Extensive microbial diversity within the chicken gut microbiome revealed by metagenomics and culture.</title>
        <authorList>
            <person name="Gilroy R."/>
            <person name="Ravi A."/>
            <person name="Getino M."/>
            <person name="Pursley I."/>
            <person name="Horton D.L."/>
            <person name="Alikhan N.F."/>
            <person name="Baker D."/>
            <person name="Gharbi K."/>
            <person name="Hall N."/>
            <person name="Watson M."/>
            <person name="Adriaenssens E.M."/>
            <person name="Foster-Nyarko E."/>
            <person name="Jarju S."/>
            <person name="Secka A."/>
            <person name="Antonio M."/>
            <person name="Oren A."/>
            <person name="Chaudhuri R.R."/>
            <person name="La Ragione R."/>
            <person name="Hildebrand F."/>
            <person name="Pallen M.J."/>
        </authorList>
    </citation>
    <scope>NUCLEOTIDE SEQUENCE</scope>
    <source>
        <strain evidence="2">ChiHecec3B27-8219</strain>
    </source>
</reference>
<keyword evidence="1" id="KW-1133">Transmembrane helix</keyword>
<dbReference type="Proteomes" id="UP000824055">
    <property type="component" value="Unassembled WGS sequence"/>
</dbReference>